<sequence length="308" mass="35579">MFLHFLGEIYWTVFLLPVIVRPSIGISAEGFLSVLRMSASWQLFVMCGILQISTATMIHLLVYRLKFAIPPDVSFRNLIKIGADCTNIFYYFTAIFCTCSFGLMDEDQLIAKNRILEKFLVPPPNLWDSRYVTTDRENPRFKYYLWITIGEIFILIFNSIAIPAISFHYLSQNRTEKSEKLAKAHRKTLQVLVFQVENEPIPKLNDSSYIFQLAVHCIFHLLPLFCFTWAVIFRTNNMAFLSIGLFIWALHGAACGLALIVANKPFRLTAKEHLRFIFCCLCCVKTLKPSSHRHRKESTVVQKIDFSI</sequence>
<accession>G0MU45</accession>
<dbReference type="Proteomes" id="UP000008068">
    <property type="component" value="Unassembled WGS sequence"/>
</dbReference>
<dbReference type="PANTHER" id="PTHR46891:SF10">
    <property type="entry name" value="SERPENTINE RECEPTOR, CLASS H"/>
    <property type="match status" value="1"/>
</dbReference>
<dbReference type="eggNOG" id="ENOG502TD55">
    <property type="taxonomic scope" value="Eukaryota"/>
</dbReference>
<keyword evidence="1" id="KW-1133">Transmembrane helix</keyword>
<dbReference type="InParanoid" id="G0MU45"/>
<feature type="transmembrane region" description="Helical" evidence="1">
    <location>
        <begin position="40"/>
        <end position="63"/>
    </location>
</feature>
<dbReference type="OrthoDB" id="5840364at2759"/>
<feature type="transmembrane region" description="Helical" evidence="1">
    <location>
        <begin position="143"/>
        <end position="170"/>
    </location>
</feature>
<keyword evidence="1" id="KW-0472">Membrane</keyword>
<evidence type="ECO:0000313" key="3">
    <source>
        <dbReference type="Proteomes" id="UP000008068"/>
    </source>
</evidence>
<reference evidence="3" key="1">
    <citation type="submission" date="2011-07" db="EMBL/GenBank/DDBJ databases">
        <authorList>
            <consortium name="Caenorhabditis brenneri Sequencing and Analysis Consortium"/>
            <person name="Wilson R.K."/>
        </authorList>
    </citation>
    <scope>NUCLEOTIDE SEQUENCE [LARGE SCALE GENOMIC DNA]</scope>
    <source>
        <strain evidence="3">PB2801</strain>
    </source>
</reference>
<dbReference type="PANTHER" id="PTHR46891">
    <property type="entry name" value="SERPENTINE RECEPTOR, CLASS H-RELATED"/>
    <property type="match status" value="1"/>
</dbReference>
<evidence type="ECO:0000256" key="1">
    <source>
        <dbReference type="SAM" id="Phobius"/>
    </source>
</evidence>
<dbReference type="AlphaFoldDB" id="G0MU45"/>
<dbReference type="EMBL" id="GL379812">
    <property type="protein sequence ID" value="EGT44079.1"/>
    <property type="molecule type" value="Genomic_DNA"/>
</dbReference>
<keyword evidence="1" id="KW-0812">Transmembrane</keyword>
<keyword evidence="3" id="KW-1185">Reference proteome</keyword>
<organism evidence="3">
    <name type="scientific">Caenorhabditis brenneri</name>
    <name type="common">Nematode worm</name>
    <dbReference type="NCBI Taxonomy" id="135651"/>
    <lineage>
        <taxon>Eukaryota</taxon>
        <taxon>Metazoa</taxon>
        <taxon>Ecdysozoa</taxon>
        <taxon>Nematoda</taxon>
        <taxon>Chromadorea</taxon>
        <taxon>Rhabditida</taxon>
        <taxon>Rhabditina</taxon>
        <taxon>Rhabditomorpha</taxon>
        <taxon>Rhabditoidea</taxon>
        <taxon>Rhabditidae</taxon>
        <taxon>Peloderinae</taxon>
        <taxon>Caenorhabditis</taxon>
    </lineage>
</organism>
<gene>
    <name evidence="2" type="ORF">CAEBREN_31764</name>
</gene>
<dbReference type="HOGENOM" id="CLU_066309_0_0_1"/>
<protein>
    <submittedName>
        <fullName evidence="2">Uncharacterized protein</fullName>
    </submittedName>
</protein>
<feature type="transmembrane region" description="Helical" evidence="1">
    <location>
        <begin position="238"/>
        <end position="262"/>
    </location>
</feature>
<feature type="transmembrane region" description="Helical" evidence="1">
    <location>
        <begin position="9"/>
        <end position="28"/>
    </location>
</feature>
<evidence type="ECO:0000313" key="2">
    <source>
        <dbReference type="EMBL" id="EGT44079.1"/>
    </source>
</evidence>
<name>G0MU45_CAEBE</name>
<proteinExistence type="predicted"/>
<feature type="transmembrane region" description="Helical" evidence="1">
    <location>
        <begin position="84"/>
        <end position="104"/>
    </location>
</feature>
<dbReference type="Pfam" id="PF10318">
    <property type="entry name" value="7TM_GPCR_Srh"/>
    <property type="match status" value="2"/>
</dbReference>
<feature type="transmembrane region" description="Helical" evidence="1">
    <location>
        <begin position="209"/>
        <end position="232"/>
    </location>
</feature>
<dbReference type="FunCoup" id="G0MU45">
    <property type="interactions" value="1049"/>
</dbReference>
<dbReference type="InterPro" id="IPR019422">
    <property type="entry name" value="7TM_GPCR_serpentine_rcpt_Srh"/>
</dbReference>